<dbReference type="KEGG" id="paco:AACT_2689"/>
<dbReference type="Pfam" id="PF05538">
    <property type="entry name" value="Campylo_MOMP"/>
    <property type="match status" value="1"/>
</dbReference>
<keyword evidence="1" id="KW-0732">Signal</keyword>
<organism evidence="2 3">
    <name type="scientific">Arcobacter acticola</name>
    <dbReference type="NCBI Taxonomy" id="1849015"/>
    <lineage>
        <taxon>Bacteria</taxon>
        <taxon>Pseudomonadati</taxon>
        <taxon>Campylobacterota</taxon>
        <taxon>Epsilonproteobacteria</taxon>
        <taxon>Campylobacterales</taxon>
        <taxon>Arcobacteraceae</taxon>
        <taxon>Arcobacter</taxon>
    </lineage>
</organism>
<dbReference type="RefSeq" id="WP_172127793.1">
    <property type="nucleotide sequence ID" value="NZ_CP042652.1"/>
</dbReference>
<name>A0A6M8ENU0_9BACT</name>
<dbReference type="EMBL" id="CP042652">
    <property type="protein sequence ID" value="QKE29759.1"/>
    <property type="molecule type" value="Genomic_DNA"/>
</dbReference>
<reference evidence="2 3" key="1">
    <citation type="submission" date="2019-08" db="EMBL/GenBank/DDBJ databases">
        <title>Complete genome sequence of Arcobacter acticola.</title>
        <authorList>
            <person name="Miller W."/>
        </authorList>
    </citation>
    <scope>NUCLEOTIDE SEQUENCE [LARGE SCALE GENOMIC DNA]</scope>
    <source>
        <strain evidence="2 3">KCTC 52212</strain>
    </source>
</reference>
<protein>
    <submittedName>
        <fullName evidence="2">Campylo_MOMP domain-containing protein</fullName>
    </submittedName>
</protein>
<proteinExistence type="predicted"/>
<feature type="chain" id="PRO_5026906668" evidence="1">
    <location>
        <begin position="23"/>
        <end position="375"/>
    </location>
</feature>
<accession>A0A6M8ENU0</accession>
<evidence type="ECO:0000313" key="2">
    <source>
        <dbReference type="EMBL" id="QKE29759.1"/>
    </source>
</evidence>
<evidence type="ECO:0000313" key="3">
    <source>
        <dbReference type="Proteomes" id="UP000503483"/>
    </source>
</evidence>
<dbReference type="SUPFAM" id="SSF56935">
    <property type="entry name" value="Porins"/>
    <property type="match status" value="1"/>
</dbReference>
<dbReference type="AlphaFoldDB" id="A0A6M8ENU0"/>
<gene>
    <name evidence="2" type="ORF">AACT_2689</name>
</gene>
<feature type="signal peptide" evidence="1">
    <location>
        <begin position="1"/>
        <end position="22"/>
    </location>
</feature>
<sequence>MKITKLSLATIIAIGSFSAANAQNLEDAIKNVDISGTAAYRYNDYETSTGSNNYKVATNLKSGINDDLAFNSRIIIGNATNPASLDTGEADSEAEFGLSEANFAYSGVQNTTITAGKQGIATPFTIDRDAMGNEQTGTGLVATSNLGMVSLTGGFFNQTNLSSTDGEAPITSGTIDGGEDVYFATANLTVENVTLDSTYINLLDTLDGFTVGAKAKFDVAGIQMNPYARYSSINFDNYAKDNTLWKIGTDAQMGIFGAYVAYGQTNEEGGETGLDYSSDTGMDDHWRVTLTGVADASVVYASVNTQVTDAVNVSINYSDMNVGSANTAGDVDQNEIYGQVSYQMSKNFKTFARLGQYDQDGDTSNMGRLHAQYSF</sequence>
<keyword evidence="3" id="KW-1185">Reference proteome</keyword>
<dbReference type="Proteomes" id="UP000503483">
    <property type="component" value="Chromosome"/>
</dbReference>
<evidence type="ECO:0000256" key="1">
    <source>
        <dbReference type="SAM" id="SignalP"/>
    </source>
</evidence>
<dbReference type="InterPro" id="IPR008439">
    <property type="entry name" value="Campylo_MOMP"/>
</dbReference>